<evidence type="ECO:0000259" key="8">
    <source>
        <dbReference type="Pfam" id="PF02687"/>
    </source>
</evidence>
<dbReference type="OrthoDB" id="9770036at2"/>
<dbReference type="Pfam" id="PF12704">
    <property type="entry name" value="MacB_PCD"/>
    <property type="match status" value="1"/>
</dbReference>
<dbReference type="InterPro" id="IPR050250">
    <property type="entry name" value="Macrolide_Exporter_MacB"/>
</dbReference>
<proteinExistence type="inferred from homology"/>
<dbReference type="GO" id="GO:0005886">
    <property type="term" value="C:plasma membrane"/>
    <property type="evidence" value="ECO:0007669"/>
    <property type="project" value="UniProtKB-SubCell"/>
</dbReference>
<feature type="transmembrane region" description="Helical" evidence="7">
    <location>
        <begin position="375"/>
        <end position="402"/>
    </location>
</feature>
<sequence length="419" mass="46492">MLDILEEIWATARRNRLRTVLTGFAVAWGIFMIIFLLGAGNGFINAVEHNSSNFLANSMQVSGGRTSKAYDGMNEGREITLNDRDMQTTKHKYANVVRELGARVMQSDIQVSYGNNYVSGTICGVYPNLMHINKIEMLHGRFVNDMDNDQRRKAMVISENQAKELVDGDIATLVGKEVKVDNFAFQIVGIYKSDMSQMNTLFYCPFSTVRTIYNRGDKVENIIFSFDGLNSVQENEDFEKSYTTDLNANHNAAPDDDNAIWIWNRFTQNLQMNTGMSIIRTALWIIGIFTLLSGIVGVSNIMLITVKERTREFGVRKAIGATPWSILRLIIVESVIITTFFGYIGMLLGIGANAYLDATAGSKTVDSGLFEMTIFLNPTVGLGVCLEATLVMIVAGTIAGMVPARRAAHIKPIDALRAE</sequence>
<organism evidence="10 11">
    <name type="scientific">Hallella colorans</name>
    <dbReference type="NCBI Taxonomy" id="1703337"/>
    <lineage>
        <taxon>Bacteria</taxon>
        <taxon>Pseudomonadati</taxon>
        <taxon>Bacteroidota</taxon>
        <taxon>Bacteroidia</taxon>
        <taxon>Bacteroidales</taxon>
        <taxon>Prevotellaceae</taxon>
        <taxon>Hallella</taxon>
    </lineage>
</organism>
<evidence type="ECO:0000256" key="5">
    <source>
        <dbReference type="ARBA" id="ARBA00023136"/>
    </source>
</evidence>
<evidence type="ECO:0000256" key="6">
    <source>
        <dbReference type="ARBA" id="ARBA00038076"/>
    </source>
</evidence>
<feature type="domain" description="ABC3 transporter permease C-terminal" evidence="8">
    <location>
        <begin position="285"/>
        <end position="412"/>
    </location>
</feature>
<feature type="transmembrane region" description="Helical" evidence="7">
    <location>
        <begin position="20"/>
        <end position="44"/>
    </location>
</feature>
<dbReference type="AlphaFoldDB" id="A0A2U0U731"/>
<evidence type="ECO:0000256" key="2">
    <source>
        <dbReference type="ARBA" id="ARBA00022475"/>
    </source>
</evidence>
<name>A0A2U0U731_9BACT</name>
<keyword evidence="2" id="KW-1003">Cell membrane</keyword>
<comment type="caution">
    <text evidence="10">The sequence shown here is derived from an EMBL/GenBank/DDBJ whole genome shotgun (WGS) entry which is preliminary data.</text>
</comment>
<feature type="transmembrane region" description="Helical" evidence="7">
    <location>
        <begin position="282"/>
        <end position="306"/>
    </location>
</feature>
<evidence type="ECO:0000256" key="4">
    <source>
        <dbReference type="ARBA" id="ARBA00022989"/>
    </source>
</evidence>
<keyword evidence="5 7" id="KW-0472">Membrane</keyword>
<feature type="domain" description="MacB-like periplasmic core" evidence="9">
    <location>
        <begin position="19"/>
        <end position="227"/>
    </location>
</feature>
<dbReference type="Pfam" id="PF02687">
    <property type="entry name" value="FtsX"/>
    <property type="match status" value="1"/>
</dbReference>
<evidence type="ECO:0000313" key="11">
    <source>
        <dbReference type="Proteomes" id="UP000245870"/>
    </source>
</evidence>
<evidence type="ECO:0000313" key="10">
    <source>
        <dbReference type="EMBL" id="PVX53465.1"/>
    </source>
</evidence>
<comment type="similarity">
    <text evidence="6">Belongs to the ABC-4 integral membrane protein family.</text>
</comment>
<protein>
    <submittedName>
        <fullName evidence="10">Putative ABC transport system permease protein</fullName>
    </submittedName>
</protein>
<dbReference type="Proteomes" id="UP000245870">
    <property type="component" value="Unassembled WGS sequence"/>
</dbReference>
<dbReference type="EMBL" id="QENY01000012">
    <property type="protein sequence ID" value="PVX53465.1"/>
    <property type="molecule type" value="Genomic_DNA"/>
</dbReference>
<evidence type="ECO:0000256" key="7">
    <source>
        <dbReference type="SAM" id="Phobius"/>
    </source>
</evidence>
<dbReference type="InterPro" id="IPR025857">
    <property type="entry name" value="MacB_PCD"/>
</dbReference>
<dbReference type="RefSeq" id="WP_116616696.1">
    <property type="nucleotide sequence ID" value="NZ_CALDWB010000017.1"/>
</dbReference>
<keyword evidence="3 7" id="KW-0812">Transmembrane</keyword>
<dbReference type="GO" id="GO:0022857">
    <property type="term" value="F:transmembrane transporter activity"/>
    <property type="evidence" value="ECO:0007669"/>
    <property type="project" value="TreeGrafter"/>
</dbReference>
<keyword evidence="11" id="KW-1185">Reference proteome</keyword>
<evidence type="ECO:0000256" key="3">
    <source>
        <dbReference type="ARBA" id="ARBA00022692"/>
    </source>
</evidence>
<dbReference type="PANTHER" id="PTHR30572:SF4">
    <property type="entry name" value="ABC TRANSPORTER PERMEASE YTRF"/>
    <property type="match status" value="1"/>
</dbReference>
<accession>A0A2U0U731</accession>
<feature type="transmembrane region" description="Helical" evidence="7">
    <location>
        <begin position="326"/>
        <end position="355"/>
    </location>
</feature>
<keyword evidence="4 7" id="KW-1133">Transmembrane helix</keyword>
<gene>
    <name evidence="10" type="ORF">C7379_11246</name>
</gene>
<comment type="subcellular location">
    <subcellularLocation>
        <location evidence="1">Cell membrane</location>
        <topology evidence="1">Multi-pass membrane protein</topology>
    </subcellularLocation>
</comment>
<dbReference type="InterPro" id="IPR003838">
    <property type="entry name" value="ABC3_permease_C"/>
</dbReference>
<evidence type="ECO:0000256" key="1">
    <source>
        <dbReference type="ARBA" id="ARBA00004651"/>
    </source>
</evidence>
<reference evidence="10 11" key="1">
    <citation type="submission" date="2018-05" db="EMBL/GenBank/DDBJ databases">
        <title>Genomic Encyclopedia of Type Strains, Phase IV (KMG-IV): sequencing the most valuable type-strain genomes for metagenomic binning, comparative biology and taxonomic classification.</title>
        <authorList>
            <person name="Goeker M."/>
        </authorList>
    </citation>
    <scope>NUCLEOTIDE SEQUENCE [LARGE SCALE GENOMIC DNA]</scope>
    <source>
        <strain evidence="10 11">DSM 100333</strain>
    </source>
</reference>
<dbReference type="PANTHER" id="PTHR30572">
    <property type="entry name" value="MEMBRANE COMPONENT OF TRANSPORTER-RELATED"/>
    <property type="match status" value="1"/>
</dbReference>
<evidence type="ECO:0000259" key="9">
    <source>
        <dbReference type="Pfam" id="PF12704"/>
    </source>
</evidence>